<proteinExistence type="predicted"/>
<feature type="region of interest" description="Disordered" evidence="1">
    <location>
        <begin position="649"/>
        <end position="668"/>
    </location>
</feature>
<protein>
    <recommendedName>
        <fullName evidence="4">DGQHR domain-containing protein</fullName>
    </recommendedName>
</protein>
<evidence type="ECO:0000256" key="1">
    <source>
        <dbReference type="SAM" id="MobiDB-lite"/>
    </source>
</evidence>
<gene>
    <name evidence="2" type="ORF">ACE1B6_29150</name>
</gene>
<feature type="compositionally biased region" description="Acidic residues" evidence="1">
    <location>
        <begin position="655"/>
        <end position="668"/>
    </location>
</feature>
<evidence type="ECO:0008006" key="4">
    <source>
        <dbReference type="Google" id="ProtNLM"/>
    </source>
</evidence>
<name>A0ABV4YKI3_9CYAN</name>
<evidence type="ECO:0000313" key="2">
    <source>
        <dbReference type="EMBL" id="MFB2939341.1"/>
    </source>
</evidence>
<keyword evidence="3" id="KW-1185">Reference proteome</keyword>
<organism evidence="2 3">
    <name type="scientific">Floridaenema fluviatile BLCC-F154</name>
    <dbReference type="NCBI Taxonomy" id="3153640"/>
    <lineage>
        <taxon>Bacteria</taxon>
        <taxon>Bacillati</taxon>
        <taxon>Cyanobacteriota</taxon>
        <taxon>Cyanophyceae</taxon>
        <taxon>Oscillatoriophycideae</taxon>
        <taxon>Aerosakkonematales</taxon>
        <taxon>Aerosakkonemataceae</taxon>
        <taxon>Floridanema</taxon>
        <taxon>Floridanema fluviatile</taxon>
    </lineage>
</organism>
<reference evidence="2 3" key="1">
    <citation type="submission" date="2024-09" db="EMBL/GenBank/DDBJ databases">
        <title>Floridaenema gen nov. (Aerosakkonemataceae, Aerosakkonematales ord. nov., Cyanobacteria) from benthic tropical and subtropical fresh waters, with the description of four new species.</title>
        <authorList>
            <person name="Moretto J.A."/>
            <person name="Berthold D.E."/>
            <person name="Lefler F.W."/>
            <person name="Huang I.-S."/>
            <person name="Laughinghouse H. IV."/>
        </authorList>
    </citation>
    <scope>NUCLEOTIDE SEQUENCE [LARGE SCALE GENOMIC DNA]</scope>
    <source>
        <strain evidence="2 3">BLCC-F154</strain>
    </source>
</reference>
<sequence length="668" mass="77216">MLIISNNEGKARFNKPLYGLTGTYTLSEGIALPYFLSLIEINRAIDELKIAEQIPASLDTKWSLKELFQREIDEKRVEDDIVKGYLLDPKKLKFFNAITIVLMPKGQDGKIQDTFDDSIAIEPPPIPWDGTDPEDAQWKHQDAKIANFNGVQFVSIGLSARLRWDEDRVLAVAVDGQHRLWALRTFREDQKFRGGTLRTVEQQTKIPVIFVLLHHNAGFQNVQSEADYSIRGIARELFTDLNKNAKTVDKARELILDDQSINAQCVRTLVTEKTGEDAKDRLPLSLVRWQDDSNRFDSSYYLNSLVHLDLLVSATLDLKPPRDPMEKKQVMDFIESINSSLGINEQEVEYEGRSLSKYYSEDYCDEDGEPDTPFARLPENYLESAIKGFKVNFRPWLIKLLLDFKPYRNLLLYAREHNLIEGKFGMFQAQTSKHKGIIREQEIARDSDWHKREILAHQTGIATMKEQQWAFKAIFQKAMVRLGRMVEFEYKGKDKNLGNIDNVLSFLDRLYDKGVLKVDTSLSNYPFRLWTFVAINPGNDKIKVAKAVEDRIFYLLCLWYFGSRKIEIDIANGEPILSKRKLLNFFKAEANRTQWPNCNEAYKVLYRGFDTNAFYGKDHEQLTKERKEEMVRDRFSSLLAAGLPQFDRQLSNDGVSEDEDEFDSAQES</sequence>
<accession>A0ABV4YKI3</accession>
<comment type="caution">
    <text evidence="2">The sequence shown here is derived from an EMBL/GenBank/DDBJ whole genome shotgun (WGS) entry which is preliminary data.</text>
</comment>
<evidence type="ECO:0000313" key="3">
    <source>
        <dbReference type="Proteomes" id="UP001576776"/>
    </source>
</evidence>
<dbReference type="EMBL" id="JBHFNS010000094">
    <property type="protein sequence ID" value="MFB2939341.1"/>
    <property type="molecule type" value="Genomic_DNA"/>
</dbReference>
<dbReference type="Proteomes" id="UP001576776">
    <property type="component" value="Unassembled WGS sequence"/>
</dbReference>
<dbReference type="RefSeq" id="WP_413260813.1">
    <property type="nucleotide sequence ID" value="NZ_JBHFNS010000094.1"/>
</dbReference>